<sequence length="262" mass="28651">QSGPWCVCLSLLVFDDREYAYQALREYPRDQLLECIRIAHVLVDQGTEFSEVQPLIQVCVELASSGTPESRDDFLPPFSADQVESLVWLLEDDVDCFLEHYAACSPQVLRDCINAVQSLVRQALCKLSFVQPILQTWTDLLHPASVSLQKPSPASNLFPQSSIPAFPTAPPVTAQYTLLSTACQYPVPTRCTYPAFNPVKKPSVATVPSPVPSSSSSLSPAAPSVCRPAFTYSAPVVKNQKKAKILSNQYHPASIQTGEPAV</sequence>
<reference evidence="1" key="1">
    <citation type="submission" date="2023-05" db="EMBL/GenBank/DDBJ databases">
        <authorList>
            <person name="Stuckert A."/>
        </authorList>
    </citation>
    <scope>NUCLEOTIDE SEQUENCE</scope>
</reference>
<organism evidence="1 2">
    <name type="scientific">Staurois parvus</name>
    <dbReference type="NCBI Taxonomy" id="386267"/>
    <lineage>
        <taxon>Eukaryota</taxon>
        <taxon>Metazoa</taxon>
        <taxon>Chordata</taxon>
        <taxon>Craniata</taxon>
        <taxon>Vertebrata</taxon>
        <taxon>Euteleostomi</taxon>
        <taxon>Amphibia</taxon>
        <taxon>Batrachia</taxon>
        <taxon>Anura</taxon>
        <taxon>Neobatrachia</taxon>
        <taxon>Ranoidea</taxon>
        <taxon>Ranidae</taxon>
        <taxon>Staurois</taxon>
    </lineage>
</organism>
<keyword evidence="2" id="KW-1185">Reference proteome</keyword>
<name>A0ABN9BAV1_9NEOB</name>
<gene>
    <name evidence="1" type="ORF">SPARVUS_LOCUS2529928</name>
</gene>
<protein>
    <submittedName>
        <fullName evidence="1">Uncharacterized protein</fullName>
    </submittedName>
</protein>
<dbReference type="Proteomes" id="UP001162483">
    <property type="component" value="Unassembled WGS sequence"/>
</dbReference>
<proteinExistence type="predicted"/>
<evidence type="ECO:0000313" key="1">
    <source>
        <dbReference type="EMBL" id="CAI9544686.1"/>
    </source>
</evidence>
<evidence type="ECO:0000313" key="2">
    <source>
        <dbReference type="Proteomes" id="UP001162483"/>
    </source>
</evidence>
<dbReference type="EMBL" id="CATNWA010003157">
    <property type="protein sequence ID" value="CAI9544686.1"/>
    <property type="molecule type" value="Genomic_DNA"/>
</dbReference>
<feature type="non-terminal residue" evidence="1">
    <location>
        <position position="1"/>
    </location>
</feature>
<accession>A0ABN9BAV1</accession>
<comment type="caution">
    <text evidence="1">The sequence shown here is derived from an EMBL/GenBank/DDBJ whole genome shotgun (WGS) entry which is preliminary data.</text>
</comment>